<protein>
    <submittedName>
        <fullName evidence="1">Uncharacterized protein</fullName>
    </submittedName>
</protein>
<accession>A0ACC0MLZ1</accession>
<name>A0ACC0MLZ1_RHOML</name>
<gene>
    <name evidence="1" type="ORF">RHMOL_Rhmol08G0109800</name>
</gene>
<comment type="caution">
    <text evidence="1">The sequence shown here is derived from an EMBL/GenBank/DDBJ whole genome shotgun (WGS) entry which is preliminary data.</text>
</comment>
<evidence type="ECO:0000313" key="2">
    <source>
        <dbReference type="Proteomes" id="UP001062846"/>
    </source>
</evidence>
<organism evidence="1 2">
    <name type="scientific">Rhododendron molle</name>
    <name type="common">Chinese azalea</name>
    <name type="synonym">Azalea mollis</name>
    <dbReference type="NCBI Taxonomy" id="49168"/>
    <lineage>
        <taxon>Eukaryota</taxon>
        <taxon>Viridiplantae</taxon>
        <taxon>Streptophyta</taxon>
        <taxon>Embryophyta</taxon>
        <taxon>Tracheophyta</taxon>
        <taxon>Spermatophyta</taxon>
        <taxon>Magnoliopsida</taxon>
        <taxon>eudicotyledons</taxon>
        <taxon>Gunneridae</taxon>
        <taxon>Pentapetalae</taxon>
        <taxon>asterids</taxon>
        <taxon>Ericales</taxon>
        <taxon>Ericaceae</taxon>
        <taxon>Ericoideae</taxon>
        <taxon>Rhodoreae</taxon>
        <taxon>Rhododendron</taxon>
    </lineage>
</organism>
<evidence type="ECO:0000313" key="1">
    <source>
        <dbReference type="EMBL" id="KAI8542066.1"/>
    </source>
</evidence>
<proteinExistence type="predicted"/>
<dbReference type="Proteomes" id="UP001062846">
    <property type="component" value="Chromosome 8"/>
</dbReference>
<keyword evidence="2" id="KW-1185">Reference proteome</keyword>
<dbReference type="EMBL" id="CM046395">
    <property type="protein sequence ID" value="KAI8542066.1"/>
    <property type="molecule type" value="Genomic_DNA"/>
</dbReference>
<reference evidence="1" key="1">
    <citation type="submission" date="2022-02" db="EMBL/GenBank/DDBJ databases">
        <title>Plant Genome Project.</title>
        <authorList>
            <person name="Zhang R.-G."/>
        </authorList>
    </citation>
    <scope>NUCLEOTIDE SEQUENCE</scope>
    <source>
        <strain evidence="1">AT1</strain>
    </source>
</reference>
<sequence length="113" mass="12678">MPKTNDGFVLSYILVLVSTSIFSHKPVAFGSPVQEQRFHRPNPLRHFKFYKGGYDIRNKHYWASAAFTGVHGYAIGGVWMLCGLVFGSYMVLAKSFNGSSSSVTENSNYLYII</sequence>